<accession>A0A0L8FPJ9</accession>
<sequence>MAEKQTVELIKLFREQMDKQMQQHQRDMDALLKLFGARQVEGDPSGYFSAASTMVSIPPFAAFDSATDLWPDYWSRFRTFVAANAVPEKRMAQVFLTNQTATVYKQLANLATQ</sequence>
<protein>
    <submittedName>
        <fullName evidence="1">Uncharacterized protein</fullName>
    </submittedName>
</protein>
<gene>
    <name evidence="1" type="ORF">OCBIM_22011799mg</name>
</gene>
<dbReference type="AlphaFoldDB" id="A0A0L8FPJ9"/>
<name>A0A0L8FPJ9_OCTBM</name>
<dbReference type="EMBL" id="KQ427909">
    <property type="protein sequence ID" value="KOF66614.1"/>
    <property type="molecule type" value="Genomic_DNA"/>
</dbReference>
<reference evidence="1" key="1">
    <citation type="submission" date="2015-07" db="EMBL/GenBank/DDBJ databases">
        <title>MeaNS - Measles Nucleotide Surveillance Program.</title>
        <authorList>
            <person name="Tran T."/>
            <person name="Druce J."/>
        </authorList>
    </citation>
    <scope>NUCLEOTIDE SEQUENCE</scope>
    <source>
        <strain evidence="1">UCB-OBI-ISO-001</strain>
        <tissue evidence="1">Gonad</tissue>
    </source>
</reference>
<evidence type="ECO:0000313" key="1">
    <source>
        <dbReference type="EMBL" id="KOF66614.1"/>
    </source>
</evidence>
<organism evidence="1">
    <name type="scientific">Octopus bimaculoides</name>
    <name type="common">California two-spotted octopus</name>
    <dbReference type="NCBI Taxonomy" id="37653"/>
    <lineage>
        <taxon>Eukaryota</taxon>
        <taxon>Metazoa</taxon>
        <taxon>Spiralia</taxon>
        <taxon>Lophotrochozoa</taxon>
        <taxon>Mollusca</taxon>
        <taxon>Cephalopoda</taxon>
        <taxon>Coleoidea</taxon>
        <taxon>Octopodiformes</taxon>
        <taxon>Octopoda</taxon>
        <taxon>Incirrata</taxon>
        <taxon>Octopodidae</taxon>
        <taxon>Octopus</taxon>
    </lineage>
</organism>
<proteinExistence type="predicted"/>
<dbReference type="OrthoDB" id="6130485at2759"/>